<name>A0ACB6R275_9PLEO</name>
<gene>
    <name evidence="1" type="ORF">BDR25DRAFT_302619</name>
</gene>
<proteinExistence type="predicted"/>
<organism evidence="1 2">
    <name type="scientific">Lindgomyces ingoldianus</name>
    <dbReference type="NCBI Taxonomy" id="673940"/>
    <lineage>
        <taxon>Eukaryota</taxon>
        <taxon>Fungi</taxon>
        <taxon>Dikarya</taxon>
        <taxon>Ascomycota</taxon>
        <taxon>Pezizomycotina</taxon>
        <taxon>Dothideomycetes</taxon>
        <taxon>Pleosporomycetidae</taxon>
        <taxon>Pleosporales</taxon>
        <taxon>Lindgomycetaceae</taxon>
        <taxon>Lindgomyces</taxon>
    </lineage>
</organism>
<sequence>MSPAAIVNAAPSPSNGTKIVPVSSVKPIITPSSILPPAPSNSVPAWVQPDLTRLLRVEHLPGSFAARSVSLVDLPAGAIFARISGPTPASCAYTSVQASRDLHIELNSDLVFINHSCRPTLLFDMTRWEVRVNPELKGGLKAGDELTFFYPSTEWDMVQPFDCRCREASCRGTISGAKDMELEVLSNYWLNPHIEGLLQEKHAANGKGNGVHNGVKNSSSTAS</sequence>
<accession>A0ACB6R275</accession>
<comment type="caution">
    <text evidence="1">The sequence shown here is derived from an EMBL/GenBank/DDBJ whole genome shotgun (WGS) entry which is preliminary data.</text>
</comment>
<dbReference type="EMBL" id="MU003502">
    <property type="protein sequence ID" value="KAF2472430.1"/>
    <property type="molecule type" value="Genomic_DNA"/>
</dbReference>
<dbReference type="Proteomes" id="UP000799755">
    <property type="component" value="Unassembled WGS sequence"/>
</dbReference>
<evidence type="ECO:0000313" key="2">
    <source>
        <dbReference type="Proteomes" id="UP000799755"/>
    </source>
</evidence>
<evidence type="ECO:0000313" key="1">
    <source>
        <dbReference type="EMBL" id="KAF2472430.1"/>
    </source>
</evidence>
<protein>
    <submittedName>
        <fullName evidence="1">Uncharacterized protein</fullName>
    </submittedName>
</protein>
<reference evidence="1" key="1">
    <citation type="journal article" date="2020" name="Stud. Mycol.">
        <title>101 Dothideomycetes genomes: a test case for predicting lifestyles and emergence of pathogens.</title>
        <authorList>
            <person name="Haridas S."/>
            <person name="Albert R."/>
            <person name="Binder M."/>
            <person name="Bloem J."/>
            <person name="Labutti K."/>
            <person name="Salamov A."/>
            <person name="Andreopoulos B."/>
            <person name="Baker S."/>
            <person name="Barry K."/>
            <person name="Bills G."/>
            <person name="Bluhm B."/>
            <person name="Cannon C."/>
            <person name="Castanera R."/>
            <person name="Culley D."/>
            <person name="Daum C."/>
            <person name="Ezra D."/>
            <person name="Gonzalez J."/>
            <person name="Henrissat B."/>
            <person name="Kuo A."/>
            <person name="Liang C."/>
            <person name="Lipzen A."/>
            <person name="Lutzoni F."/>
            <person name="Magnuson J."/>
            <person name="Mondo S."/>
            <person name="Nolan M."/>
            <person name="Ohm R."/>
            <person name="Pangilinan J."/>
            <person name="Park H.-J."/>
            <person name="Ramirez L."/>
            <person name="Alfaro M."/>
            <person name="Sun H."/>
            <person name="Tritt A."/>
            <person name="Yoshinaga Y."/>
            <person name="Zwiers L.-H."/>
            <person name="Turgeon B."/>
            <person name="Goodwin S."/>
            <person name="Spatafora J."/>
            <person name="Crous P."/>
            <person name="Grigoriev I."/>
        </authorList>
    </citation>
    <scope>NUCLEOTIDE SEQUENCE</scope>
    <source>
        <strain evidence="1">ATCC 200398</strain>
    </source>
</reference>
<keyword evidence="2" id="KW-1185">Reference proteome</keyword>